<evidence type="ECO:0000256" key="1">
    <source>
        <dbReference type="SAM" id="MobiDB-lite"/>
    </source>
</evidence>
<dbReference type="AlphaFoldDB" id="A0A9Q1GK50"/>
<keyword evidence="3" id="KW-1185">Reference proteome</keyword>
<dbReference type="Proteomes" id="UP001153076">
    <property type="component" value="Unassembled WGS sequence"/>
</dbReference>
<evidence type="ECO:0000313" key="2">
    <source>
        <dbReference type="EMBL" id="KAJ8421468.1"/>
    </source>
</evidence>
<comment type="caution">
    <text evidence="2">The sequence shown here is derived from an EMBL/GenBank/DDBJ whole genome shotgun (WGS) entry which is preliminary data.</text>
</comment>
<gene>
    <name evidence="2" type="ORF">Cgig2_028798</name>
</gene>
<organism evidence="2 3">
    <name type="scientific">Carnegiea gigantea</name>
    <dbReference type="NCBI Taxonomy" id="171969"/>
    <lineage>
        <taxon>Eukaryota</taxon>
        <taxon>Viridiplantae</taxon>
        <taxon>Streptophyta</taxon>
        <taxon>Embryophyta</taxon>
        <taxon>Tracheophyta</taxon>
        <taxon>Spermatophyta</taxon>
        <taxon>Magnoliopsida</taxon>
        <taxon>eudicotyledons</taxon>
        <taxon>Gunneridae</taxon>
        <taxon>Pentapetalae</taxon>
        <taxon>Caryophyllales</taxon>
        <taxon>Cactineae</taxon>
        <taxon>Cactaceae</taxon>
        <taxon>Cactoideae</taxon>
        <taxon>Echinocereeae</taxon>
        <taxon>Carnegiea</taxon>
    </lineage>
</organism>
<name>A0A9Q1GK50_9CARY</name>
<dbReference type="OrthoDB" id="1746852at2759"/>
<feature type="region of interest" description="Disordered" evidence="1">
    <location>
        <begin position="121"/>
        <end position="140"/>
    </location>
</feature>
<proteinExistence type="predicted"/>
<feature type="compositionally biased region" description="Basic and acidic residues" evidence="1">
    <location>
        <begin position="125"/>
        <end position="139"/>
    </location>
</feature>
<reference evidence="2" key="1">
    <citation type="submission" date="2022-04" db="EMBL/GenBank/DDBJ databases">
        <title>Carnegiea gigantea Genome sequencing and assembly v2.</title>
        <authorList>
            <person name="Copetti D."/>
            <person name="Sanderson M.J."/>
            <person name="Burquez A."/>
            <person name="Wojciechowski M.F."/>
        </authorList>
    </citation>
    <scope>NUCLEOTIDE SEQUENCE</scope>
    <source>
        <strain evidence="2">SGP5-SGP5p</strain>
        <tissue evidence="2">Aerial part</tissue>
    </source>
</reference>
<protein>
    <submittedName>
        <fullName evidence="2">Uncharacterized protein</fullName>
    </submittedName>
</protein>
<evidence type="ECO:0000313" key="3">
    <source>
        <dbReference type="Proteomes" id="UP001153076"/>
    </source>
</evidence>
<accession>A0A9Q1GK50</accession>
<sequence length="186" mass="20936">MILLPLRFEDKGKAKNLEDDFLVVDVPMAHNVVLGQLTLHKSTNDCKIDTKTCAQMTTSETTSEEVNGKPKDFLEYERKSTNTIWIKKLKIKSSMKYTSSRFLPLARAWRRSAMYLTYAAKSPKQKNDPKKNMSKERHSFTSTMATCSSVTLGVSEEREGAKSHDLARCSMRADLAKGSASKKCMA</sequence>
<dbReference type="EMBL" id="JAKOGI010002709">
    <property type="protein sequence ID" value="KAJ8421468.1"/>
    <property type="molecule type" value="Genomic_DNA"/>
</dbReference>